<dbReference type="FunFam" id="2.40.50.430:FF:000002">
    <property type="entry name" value="DNA polymerase delta subunit"/>
    <property type="match status" value="1"/>
</dbReference>
<keyword evidence="4" id="KW-0808">Transferase</keyword>
<dbReference type="EMBL" id="ML122251">
    <property type="protein sequence ID" value="RPD65904.1"/>
    <property type="molecule type" value="Genomic_DNA"/>
</dbReference>
<dbReference type="GO" id="GO:0043625">
    <property type="term" value="C:delta DNA polymerase complex"/>
    <property type="evidence" value="ECO:0007669"/>
    <property type="project" value="TreeGrafter"/>
</dbReference>
<dbReference type="InterPro" id="IPR024826">
    <property type="entry name" value="DNA_pol_delta/II_ssu"/>
</dbReference>
<evidence type="ECO:0000256" key="1">
    <source>
        <dbReference type="ARBA" id="ARBA00004123"/>
    </source>
</evidence>
<reference evidence="13" key="1">
    <citation type="journal article" date="2018" name="Genome Biol. Evol.">
        <title>Genomics and development of Lentinus tigrinus, a white-rot wood-decaying mushroom with dimorphic fruiting bodies.</title>
        <authorList>
            <person name="Wu B."/>
            <person name="Xu Z."/>
            <person name="Knudson A."/>
            <person name="Carlson A."/>
            <person name="Chen N."/>
            <person name="Kovaka S."/>
            <person name="LaButti K."/>
            <person name="Lipzen A."/>
            <person name="Pennachio C."/>
            <person name="Riley R."/>
            <person name="Schakwitz W."/>
            <person name="Umezawa K."/>
            <person name="Ohm R.A."/>
            <person name="Grigoriev I.V."/>
            <person name="Nagy L.G."/>
            <person name="Gibbons J."/>
            <person name="Hibbett D."/>
        </authorList>
    </citation>
    <scope>NUCLEOTIDE SEQUENCE [LARGE SCALE GENOMIC DNA]</scope>
    <source>
        <strain evidence="13">ALCF2SS1-6</strain>
    </source>
</reference>
<gene>
    <name evidence="13" type="ORF">L227DRAFT_539067</name>
</gene>
<dbReference type="Pfam" id="PF18018">
    <property type="entry name" value="DNA_pol_D_N"/>
    <property type="match status" value="1"/>
</dbReference>
<comment type="similarity">
    <text evidence="2">Belongs to the DNA polymerase delta/II small subunit family.</text>
</comment>
<proteinExistence type="inferred from homology"/>
<evidence type="ECO:0000256" key="3">
    <source>
        <dbReference type="ARBA" id="ARBA00012417"/>
    </source>
</evidence>
<dbReference type="OrthoDB" id="3763at2759"/>
<evidence type="ECO:0000259" key="11">
    <source>
        <dbReference type="Pfam" id="PF04042"/>
    </source>
</evidence>
<evidence type="ECO:0000313" key="13">
    <source>
        <dbReference type="EMBL" id="RPD65904.1"/>
    </source>
</evidence>
<evidence type="ECO:0000256" key="10">
    <source>
        <dbReference type="SAM" id="MobiDB-lite"/>
    </source>
</evidence>
<keyword evidence="5" id="KW-0548">Nucleotidyltransferase</keyword>
<keyword evidence="8" id="KW-0539">Nucleus</keyword>
<feature type="region of interest" description="Disordered" evidence="10">
    <location>
        <begin position="268"/>
        <end position="293"/>
    </location>
</feature>
<dbReference type="Gene3D" id="2.40.50.430">
    <property type="match status" value="1"/>
</dbReference>
<feature type="domain" description="DNA polymerase delta subunit OB-fold" evidence="12">
    <location>
        <begin position="42"/>
        <end position="174"/>
    </location>
</feature>
<evidence type="ECO:0000313" key="14">
    <source>
        <dbReference type="Proteomes" id="UP000313359"/>
    </source>
</evidence>
<organism evidence="13 14">
    <name type="scientific">Lentinus tigrinus ALCF2SS1-6</name>
    <dbReference type="NCBI Taxonomy" id="1328759"/>
    <lineage>
        <taxon>Eukaryota</taxon>
        <taxon>Fungi</taxon>
        <taxon>Dikarya</taxon>
        <taxon>Basidiomycota</taxon>
        <taxon>Agaricomycotina</taxon>
        <taxon>Agaricomycetes</taxon>
        <taxon>Polyporales</taxon>
        <taxon>Polyporaceae</taxon>
        <taxon>Lentinus</taxon>
    </lineage>
</organism>
<feature type="domain" description="DNA polymerase alpha/delta/epsilon subunit B" evidence="11">
    <location>
        <begin position="213"/>
        <end position="356"/>
    </location>
</feature>
<dbReference type="InterPro" id="IPR007185">
    <property type="entry name" value="DNA_pol_a/d/e_bsu"/>
</dbReference>
<dbReference type="GO" id="GO:0006281">
    <property type="term" value="P:DNA repair"/>
    <property type="evidence" value="ECO:0007669"/>
    <property type="project" value="UniProtKB-ARBA"/>
</dbReference>
<sequence length="533" mass="57715">MAVVHPLPRPSAPLTRPGTTLLAPPEEASFLIKSSDKSYKHQYSNIYFVRLRALRQHVEQRAKSRWSEVAGNPVFVPRVLDVEKGQLCFIIGTVYMDMPLKPNVLEDIARDRSIPAPPPRDKFYSENDNVMLEDESGRICLVGERLNNTSLVTGVIMGALGIETHNGDFEVVDICFPGMAPQPSAGLTWPATKSDESMDVDGESSLVGADEWVALVSGLEVGAANAAEGQVQLLAEYLAGEAGGLDDQLQSSRISRLIIAGNSLGPIQPSAGISTAEPERKSRKYGQEASFTPHPTQNLAVHLTDVCRSIPVHLLPGPSDPAATILPQQPLPRAMFGGASHYATFKCESNPTYISVAPARESAASSSRASQPGASTSKAKVNGTSAHPVKPEPTRSILVHSGQPVDDMFKYVRTPPMTRLKLAESTLRWRHMAPTAPDTLWCHPYFLKDPFVMPQTPDIYVVGNQPAFATKVVEDGGDESLDDEAERSPKRCRIVLLPSFRESGLIVLVNLRTLGVRRVQFAVEGMNAGGGDS</sequence>
<keyword evidence="14" id="KW-1185">Reference proteome</keyword>
<evidence type="ECO:0000256" key="7">
    <source>
        <dbReference type="ARBA" id="ARBA00022932"/>
    </source>
</evidence>
<dbReference type="AlphaFoldDB" id="A0A5C2SR85"/>
<keyword evidence="7" id="KW-0239">DNA-directed DNA polymerase</keyword>
<evidence type="ECO:0000256" key="8">
    <source>
        <dbReference type="ARBA" id="ARBA00023242"/>
    </source>
</evidence>
<keyword evidence="6" id="KW-0235">DNA replication</keyword>
<evidence type="ECO:0000256" key="5">
    <source>
        <dbReference type="ARBA" id="ARBA00022695"/>
    </source>
</evidence>
<dbReference type="PANTHER" id="PTHR10416:SF0">
    <property type="entry name" value="DNA POLYMERASE DELTA SUBUNIT 2"/>
    <property type="match status" value="1"/>
</dbReference>
<feature type="compositionally biased region" description="Low complexity" evidence="10">
    <location>
        <begin position="364"/>
        <end position="377"/>
    </location>
</feature>
<dbReference type="PANTHER" id="PTHR10416">
    <property type="entry name" value="DNA POLYMERASE DELTA SUBUNIT 2"/>
    <property type="match status" value="1"/>
</dbReference>
<evidence type="ECO:0000256" key="9">
    <source>
        <dbReference type="ARBA" id="ARBA00049244"/>
    </source>
</evidence>
<comment type="catalytic activity">
    <reaction evidence="9">
        <text>DNA(n) + a 2'-deoxyribonucleoside 5'-triphosphate = DNA(n+1) + diphosphate</text>
        <dbReference type="Rhea" id="RHEA:22508"/>
        <dbReference type="Rhea" id="RHEA-COMP:17339"/>
        <dbReference type="Rhea" id="RHEA-COMP:17340"/>
        <dbReference type="ChEBI" id="CHEBI:33019"/>
        <dbReference type="ChEBI" id="CHEBI:61560"/>
        <dbReference type="ChEBI" id="CHEBI:173112"/>
        <dbReference type="EC" id="2.7.7.7"/>
    </reaction>
</comment>
<evidence type="ECO:0000256" key="2">
    <source>
        <dbReference type="ARBA" id="ARBA00006035"/>
    </source>
</evidence>
<evidence type="ECO:0000256" key="6">
    <source>
        <dbReference type="ARBA" id="ARBA00022705"/>
    </source>
</evidence>
<evidence type="ECO:0000259" key="12">
    <source>
        <dbReference type="Pfam" id="PF18018"/>
    </source>
</evidence>
<evidence type="ECO:0000256" key="4">
    <source>
        <dbReference type="ARBA" id="ARBA00022679"/>
    </source>
</evidence>
<accession>A0A5C2SR85</accession>
<comment type="subcellular location">
    <subcellularLocation>
        <location evidence="1">Nucleus</location>
    </subcellularLocation>
</comment>
<dbReference type="Gene3D" id="3.60.21.50">
    <property type="match status" value="1"/>
</dbReference>
<dbReference type="GO" id="GO:0006273">
    <property type="term" value="P:lagging strand elongation"/>
    <property type="evidence" value="ECO:0007669"/>
    <property type="project" value="UniProtKB-ARBA"/>
</dbReference>
<dbReference type="Pfam" id="PF04042">
    <property type="entry name" value="DNA_pol_E_B"/>
    <property type="match status" value="2"/>
</dbReference>
<dbReference type="Proteomes" id="UP000313359">
    <property type="component" value="Unassembled WGS sequence"/>
</dbReference>
<dbReference type="STRING" id="1328759.A0A5C2SR85"/>
<name>A0A5C2SR85_9APHY</name>
<dbReference type="GO" id="GO:0003887">
    <property type="term" value="F:DNA-directed DNA polymerase activity"/>
    <property type="evidence" value="ECO:0007669"/>
    <property type="project" value="UniProtKB-KW"/>
</dbReference>
<dbReference type="GO" id="GO:0003677">
    <property type="term" value="F:DNA binding"/>
    <property type="evidence" value="ECO:0007669"/>
    <property type="project" value="InterPro"/>
</dbReference>
<feature type="region of interest" description="Disordered" evidence="10">
    <location>
        <begin position="364"/>
        <end position="397"/>
    </location>
</feature>
<dbReference type="EC" id="2.7.7.7" evidence="3"/>
<dbReference type="InterPro" id="IPR040663">
    <property type="entry name" value="DNA_pol_D_N"/>
</dbReference>
<protein>
    <recommendedName>
        <fullName evidence="3">DNA-directed DNA polymerase</fullName>
        <ecNumber evidence="3">2.7.7.7</ecNumber>
    </recommendedName>
</protein>
<feature type="domain" description="DNA polymerase alpha/delta/epsilon subunit B" evidence="11">
    <location>
        <begin position="397"/>
        <end position="470"/>
    </location>
</feature>